<organism evidence="1 2">
    <name type="scientific">Nisaea acidiphila</name>
    <dbReference type="NCBI Taxonomy" id="1862145"/>
    <lineage>
        <taxon>Bacteria</taxon>
        <taxon>Pseudomonadati</taxon>
        <taxon>Pseudomonadota</taxon>
        <taxon>Alphaproteobacteria</taxon>
        <taxon>Rhodospirillales</taxon>
        <taxon>Thalassobaculaceae</taxon>
        <taxon>Nisaea</taxon>
    </lineage>
</organism>
<reference evidence="1" key="1">
    <citation type="submission" date="2022-08" db="EMBL/GenBank/DDBJ databases">
        <title>Nisaea acidiphila sp. nov., isolated from a marine algal debris and emended description of the genus Nisaea Urios et al. 2008.</title>
        <authorList>
            <person name="Kwon K."/>
        </authorList>
    </citation>
    <scope>NUCLEOTIDE SEQUENCE</scope>
    <source>
        <strain evidence="1">MEBiC11861</strain>
    </source>
</reference>
<accession>A0A9J7AR57</accession>
<protein>
    <submittedName>
        <fullName evidence="1">Uncharacterized protein</fullName>
    </submittedName>
</protein>
<dbReference type="RefSeq" id="WP_257768559.1">
    <property type="nucleotide sequence ID" value="NZ_CP102480.1"/>
</dbReference>
<gene>
    <name evidence="1" type="ORF">NUH88_20305</name>
</gene>
<dbReference type="EMBL" id="CP102480">
    <property type="protein sequence ID" value="UUX49727.1"/>
    <property type="molecule type" value="Genomic_DNA"/>
</dbReference>
<dbReference type="KEGG" id="naci:NUH88_20305"/>
<sequence>MSTLADAGDINLGDIDGQLFRIPEADLTHLVAELERRSMDRKKAPAIAKILEKLRPRLAIVKPERQATLVRFFAEPFSDLLYNTGEPRKPVGRIPRSTIVPCYRLFQEYADAARVARYQEDLESIDKDNDAALLELGTGFWRYASGRIREALTAADRDRNVKASIIEKLGDETVYAALMEMAGVLEVAVPVMELRQALPSTGLKSVTNTDLEHICTALNTVHRQRPANTEFIVFVILARLQNPSMIVDIMQRAEEAGTVADVSGITNIANEAIVSQTEEKIRGLQEKINSAESGQDLALQTEKFVKDVLGAARAVGSSGSRMQARQVQRTKTEMADLVRREMLEALDGQVATDLFAMSQPNGDRDPVEAQKSVEDRIVSLRITDRFADELGLDRDVNQRLAQLEHNIGAQSEALLNTIRSRNFSAVDPDEAERQLFSQVRMTELLLGPEKANQLRLEGTRLLNET</sequence>
<evidence type="ECO:0000313" key="2">
    <source>
        <dbReference type="Proteomes" id="UP001060336"/>
    </source>
</evidence>
<evidence type="ECO:0000313" key="1">
    <source>
        <dbReference type="EMBL" id="UUX49727.1"/>
    </source>
</evidence>
<name>A0A9J7AR57_9PROT</name>
<proteinExistence type="predicted"/>
<dbReference type="AlphaFoldDB" id="A0A9J7AR57"/>
<keyword evidence="2" id="KW-1185">Reference proteome</keyword>
<dbReference type="Proteomes" id="UP001060336">
    <property type="component" value="Chromosome"/>
</dbReference>